<accession>A0A6B0SP17</accession>
<name>A0A6B0SP17_9EURY</name>
<proteinExistence type="predicted"/>
<feature type="compositionally biased region" description="Low complexity" evidence="1">
    <location>
        <begin position="28"/>
        <end position="60"/>
    </location>
</feature>
<evidence type="ECO:0008006" key="4">
    <source>
        <dbReference type="Google" id="ProtNLM"/>
    </source>
</evidence>
<keyword evidence="3" id="KW-1185">Reference proteome</keyword>
<reference evidence="2 3" key="1">
    <citation type="submission" date="2019-12" db="EMBL/GenBank/DDBJ databases">
        <title>Isolation and characterization of three novel carbon monoxide-oxidizing members of Halobacteria from salione crusts and soils.</title>
        <authorList>
            <person name="Myers M.R."/>
            <person name="King G.M."/>
        </authorList>
    </citation>
    <scope>NUCLEOTIDE SEQUENCE [LARGE SCALE GENOMIC DNA]</scope>
    <source>
        <strain evidence="2 3">PCN9</strain>
    </source>
</reference>
<sequence>MRRRRLLGSFAGLCTALTAGCLEITGPDSAETAPSETATTTGPTTTESATDATATEGSPDTDALTAAATVLQSSAVDSPPRVGVGVTNTADGEVRLSGGATVPFSSYWAEDGPLVALPDDREYVRGPSIPNEKTDGCWRADSNVRREDIGLTDVVPAGESVSTRFTLLTAVDADGCAVGDEFTFENQLSVDAEHWSTGYGVDVELTVARSEAGDVSSASATLRTTE</sequence>
<comment type="caution">
    <text evidence="2">The sequence shown here is derived from an EMBL/GenBank/DDBJ whole genome shotgun (WGS) entry which is preliminary data.</text>
</comment>
<feature type="region of interest" description="Disordered" evidence="1">
    <location>
        <begin position="25"/>
        <end position="60"/>
    </location>
</feature>
<evidence type="ECO:0000313" key="2">
    <source>
        <dbReference type="EMBL" id="MXR21391.1"/>
    </source>
</evidence>
<dbReference type="PROSITE" id="PS51257">
    <property type="entry name" value="PROKAR_LIPOPROTEIN"/>
    <property type="match status" value="1"/>
</dbReference>
<evidence type="ECO:0000313" key="3">
    <source>
        <dbReference type="Proteomes" id="UP000471521"/>
    </source>
</evidence>
<gene>
    <name evidence="2" type="ORF">GRX66_12530</name>
</gene>
<protein>
    <recommendedName>
        <fullName evidence="4">Lipoprotein</fullName>
    </recommendedName>
</protein>
<organism evidence="2 3">
    <name type="scientific">Halobacterium bonnevillei</name>
    <dbReference type="NCBI Taxonomy" id="2692200"/>
    <lineage>
        <taxon>Archaea</taxon>
        <taxon>Methanobacteriati</taxon>
        <taxon>Methanobacteriota</taxon>
        <taxon>Stenosarchaea group</taxon>
        <taxon>Halobacteria</taxon>
        <taxon>Halobacteriales</taxon>
        <taxon>Halobacteriaceae</taxon>
        <taxon>Halobacterium</taxon>
    </lineage>
</organism>
<dbReference type="RefSeq" id="WP_159526870.1">
    <property type="nucleotide sequence ID" value="NZ_WUUU01000107.1"/>
</dbReference>
<dbReference type="Proteomes" id="UP000471521">
    <property type="component" value="Unassembled WGS sequence"/>
</dbReference>
<dbReference type="EMBL" id="WUUU01000107">
    <property type="protein sequence ID" value="MXR21391.1"/>
    <property type="molecule type" value="Genomic_DNA"/>
</dbReference>
<dbReference type="AlphaFoldDB" id="A0A6B0SP17"/>
<evidence type="ECO:0000256" key="1">
    <source>
        <dbReference type="SAM" id="MobiDB-lite"/>
    </source>
</evidence>